<accession>S7V5T0</accession>
<dbReference type="AlphaFoldDB" id="S7V5T0"/>
<dbReference type="Proteomes" id="UP000014974">
    <property type="component" value="Unassembled WGS sequence"/>
</dbReference>
<name>S7V5T0_9BACT</name>
<evidence type="ECO:0000256" key="1">
    <source>
        <dbReference type="SAM" id="MobiDB-lite"/>
    </source>
</evidence>
<comment type="caution">
    <text evidence="2">The sequence shown here is derived from an EMBL/GenBank/DDBJ whole genome shotgun (WGS) entry which is preliminary data.</text>
</comment>
<gene>
    <name evidence="2" type="ORF">ADICYQ_5456</name>
</gene>
<feature type="region of interest" description="Disordered" evidence="1">
    <location>
        <begin position="12"/>
        <end position="37"/>
    </location>
</feature>
<sequence>MKIKYYPNYKLFSKKSQPQQTKKTSPQRDNPSVMKSF</sequence>
<feature type="compositionally biased region" description="Low complexity" evidence="1">
    <location>
        <begin position="14"/>
        <end position="24"/>
    </location>
</feature>
<proteinExistence type="predicted"/>
<reference evidence="2 3" key="1">
    <citation type="journal article" date="2013" name="Genome Announc.">
        <title>Draft Genome Sequence of Cyclobacterium qasimii Strain M12-11BT, Isolated from Arctic Marine Sediment.</title>
        <authorList>
            <person name="Shivaji S."/>
            <person name="Ara S."/>
            <person name="Singh A."/>
            <person name="Kumar Pinnaka A."/>
        </authorList>
    </citation>
    <scope>NUCLEOTIDE SEQUENCE [LARGE SCALE GENOMIC DNA]</scope>
    <source>
        <strain evidence="2 3">M12-11B</strain>
    </source>
</reference>
<evidence type="ECO:0000313" key="2">
    <source>
        <dbReference type="EMBL" id="EPR65535.1"/>
    </source>
</evidence>
<organism evidence="2 3">
    <name type="scientific">Cyclobacterium qasimii M12-11B</name>
    <dbReference type="NCBI Taxonomy" id="641524"/>
    <lineage>
        <taxon>Bacteria</taxon>
        <taxon>Pseudomonadati</taxon>
        <taxon>Bacteroidota</taxon>
        <taxon>Cytophagia</taxon>
        <taxon>Cytophagales</taxon>
        <taxon>Cyclobacteriaceae</taxon>
        <taxon>Cyclobacterium</taxon>
    </lineage>
</organism>
<protein>
    <submittedName>
        <fullName evidence="2">Uncharacterized protein</fullName>
    </submittedName>
</protein>
<evidence type="ECO:0000313" key="3">
    <source>
        <dbReference type="Proteomes" id="UP000014974"/>
    </source>
</evidence>
<dbReference type="EMBL" id="ATNM01000191">
    <property type="protein sequence ID" value="EPR65535.1"/>
    <property type="molecule type" value="Genomic_DNA"/>
</dbReference>
<feature type="compositionally biased region" description="Polar residues" evidence="1">
    <location>
        <begin position="28"/>
        <end position="37"/>
    </location>
</feature>